<dbReference type="EMBL" id="CP098755">
    <property type="protein sequence ID" value="USG68237.1"/>
    <property type="molecule type" value="Genomic_DNA"/>
</dbReference>
<accession>A0ABY4WQ76</accession>
<keyword evidence="2" id="KW-1185">Reference proteome</keyword>
<organism evidence="1 2">
    <name type="scientific">Brevibacillus ruminantium</name>
    <dbReference type="NCBI Taxonomy" id="2950604"/>
    <lineage>
        <taxon>Bacteria</taxon>
        <taxon>Bacillati</taxon>
        <taxon>Bacillota</taxon>
        <taxon>Bacilli</taxon>
        <taxon>Bacillales</taxon>
        <taxon>Paenibacillaceae</taxon>
        <taxon>Brevibacillus</taxon>
    </lineage>
</organism>
<dbReference type="RefSeq" id="WP_251875743.1">
    <property type="nucleotide sequence ID" value="NZ_CP098755.1"/>
</dbReference>
<reference evidence="1" key="1">
    <citation type="submission" date="2022-06" db="EMBL/GenBank/DDBJ databases">
        <title>Genome sequencing of Brevibacillus sp. BB3-R1.</title>
        <authorList>
            <person name="Heo J."/>
            <person name="Lee D."/>
            <person name="Won M."/>
            <person name="Han B.-H."/>
            <person name="Hong S.-B."/>
            <person name="Kwon S.-W."/>
        </authorList>
    </citation>
    <scope>NUCLEOTIDE SEQUENCE</scope>
    <source>
        <strain evidence="1">BB3-R1</strain>
    </source>
</reference>
<evidence type="ECO:0000313" key="1">
    <source>
        <dbReference type="EMBL" id="USG68237.1"/>
    </source>
</evidence>
<proteinExistence type="predicted"/>
<name>A0ABY4WQ76_9BACL</name>
<sequence>MPRVQLTEEEYEKLMDRIYRILNRTEELDHVTHHWMWEVWRTLHYNRT</sequence>
<evidence type="ECO:0000313" key="2">
    <source>
        <dbReference type="Proteomes" id="UP001056500"/>
    </source>
</evidence>
<dbReference type="Proteomes" id="UP001056500">
    <property type="component" value="Chromosome"/>
</dbReference>
<gene>
    <name evidence="1" type="ORF">NDK47_13540</name>
</gene>
<protein>
    <submittedName>
        <fullName evidence="1">Uncharacterized protein</fullName>
    </submittedName>
</protein>